<accession>A0A830HP21</accession>
<sequence length="170" mass="18575">MGCTSSRSVQTHDKVYWIQDKGKGKSSRSARQRIEEALGGHEDMSVTVGSHSSASFTSNNSLGASSVSSFSLSMSSFTSQTSDEGDNEGRPRSTNDGRRTESLERIMDSAMNGFGNARLDLEKASLAEVKRRALVVKYEQTRRRARKQIAEEPEGDYLSSSLYDTSGSSD</sequence>
<dbReference type="EMBL" id="BNJQ01000022">
    <property type="protein sequence ID" value="GHP08924.1"/>
    <property type="molecule type" value="Genomic_DNA"/>
</dbReference>
<organism evidence="2 3">
    <name type="scientific">Pycnococcus provasolii</name>
    <dbReference type="NCBI Taxonomy" id="41880"/>
    <lineage>
        <taxon>Eukaryota</taxon>
        <taxon>Viridiplantae</taxon>
        <taxon>Chlorophyta</taxon>
        <taxon>Pseudoscourfieldiophyceae</taxon>
        <taxon>Pseudoscourfieldiales</taxon>
        <taxon>Pycnococcaceae</taxon>
        <taxon>Pycnococcus</taxon>
    </lineage>
</organism>
<name>A0A830HP21_9CHLO</name>
<evidence type="ECO:0000313" key="3">
    <source>
        <dbReference type="Proteomes" id="UP000660262"/>
    </source>
</evidence>
<dbReference type="Proteomes" id="UP000660262">
    <property type="component" value="Unassembled WGS sequence"/>
</dbReference>
<evidence type="ECO:0000313" key="2">
    <source>
        <dbReference type="EMBL" id="GHP08924.1"/>
    </source>
</evidence>
<protein>
    <submittedName>
        <fullName evidence="2">Uncharacterized protein</fullName>
    </submittedName>
</protein>
<feature type="region of interest" description="Disordered" evidence="1">
    <location>
        <begin position="140"/>
        <end position="170"/>
    </location>
</feature>
<comment type="caution">
    <text evidence="2">The sequence shown here is derived from an EMBL/GenBank/DDBJ whole genome shotgun (WGS) entry which is preliminary data.</text>
</comment>
<feature type="region of interest" description="Disordered" evidence="1">
    <location>
        <begin position="1"/>
        <end position="103"/>
    </location>
</feature>
<feature type="compositionally biased region" description="Low complexity" evidence="1">
    <location>
        <begin position="156"/>
        <end position="170"/>
    </location>
</feature>
<feature type="compositionally biased region" description="Basic and acidic residues" evidence="1">
    <location>
        <begin position="32"/>
        <end position="44"/>
    </location>
</feature>
<reference evidence="2" key="1">
    <citation type="submission" date="2020-10" db="EMBL/GenBank/DDBJ databases">
        <title>Unveiling of a novel bifunctional photoreceptor, Dualchrome1, isolated from a cosmopolitan green alga.</title>
        <authorList>
            <person name="Suzuki S."/>
            <person name="Kawachi M."/>
        </authorList>
    </citation>
    <scope>NUCLEOTIDE SEQUENCE</scope>
    <source>
        <strain evidence="2">NIES 2893</strain>
    </source>
</reference>
<feature type="compositionally biased region" description="Basic and acidic residues" evidence="1">
    <location>
        <begin position="10"/>
        <end position="23"/>
    </location>
</feature>
<feature type="compositionally biased region" description="Basic and acidic residues" evidence="1">
    <location>
        <begin position="87"/>
        <end position="103"/>
    </location>
</feature>
<keyword evidence="3" id="KW-1185">Reference proteome</keyword>
<feature type="compositionally biased region" description="Low complexity" evidence="1">
    <location>
        <begin position="50"/>
        <end position="82"/>
    </location>
</feature>
<dbReference type="AlphaFoldDB" id="A0A830HP21"/>
<evidence type="ECO:0000256" key="1">
    <source>
        <dbReference type="SAM" id="MobiDB-lite"/>
    </source>
</evidence>
<proteinExistence type="predicted"/>
<gene>
    <name evidence="2" type="ORF">PPROV_000766100</name>
</gene>